<evidence type="ECO:0000256" key="3">
    <source>
        <dbReference type="ARBA" id="ARBA00022692"/>
    </source>
</evidence>
<dbReference type="Pfam" id="PF01566">
    <property type="entry name" value="Nramp"/>
    <property type="match status" value="1"/>
</dbReference>
<dbReference type="AlphaFoldDB" id="A0A7Y9LDJ3"/>
<dbReference type="Gene3D" id="1.20.1740.10">
    <property type="entry name" value="Amino acid/polyamine transporter I"/>
    <property type="match status" value="1"/>
</dbReference>
<evidence type="ECO:0000256" key="2">
    <source>
        <dbReference type="ARBA" id="ARBA00022448"/>
    </source>
</evidence>
<comment type="subcellular location">
    <subcellularLocation>
        <location evidence="1">Membrane</location>
        <topology evidence="1">Multi-pass membrane protein</topology>
    </subcellularLocation>
</comment>
<keyword evidence="4 6" id="KW-1133">Transmembrane helix</keyword>
<dbReference type="InterPro" id="IPR001046">
    <property type="entry name" value="NRAMP_fam"/>
</dbReference>
<feature type="transmembrane region" description="Helical" evidence="6">
    <location>
        <begin position="116"/>
        <end position="139"/>
    </location>
</feature>
<feature type="transmembrane region" description="Helical" evidence="6">
    <location>
        <begin position="151"/>
        <end position="168"/>
    </location>
</feature>
<organism evidence="7 8">
    <name type="scientific">Microlunatus parietis</name>
    <dbReference type="NCBI Taxonomy" id="682979"/>
    <lineage>
        <taxon>Bacteria</taxon>
        <taxon>Bacillati</taxon>
        <taxon>Actinomycetota</taxon>
        <taxon>Actinomycetes</taxon>
        <taxon>Propionibacteriales</taxon>
        <taxon>Propionibacteriaceae</taxon>
        <taxon>Microlunatus</taxon>
    </lineage>
</organism>
<feature type="transmembrane region" description="Helical" evidence="6">
    <location>
        <begin position="86"/>
        <end position="104"/>
    </location>
</feature>
<feature type="transmembrane region" description="Helical" evidence="6">
    <location>
        <begin position="316"/>
        <end position="337"/>
    </location>
</feature>
<keyword evidence="5 6" id="KW-0472">Membrane</keyword>
<evidence type="ECO:0000256" key="1">
    <source>
        <dbReference type="ARBA" id="ARBA00004141"/>
    </source>
</evidence>
<keyword evidence="8" id="KW-1185">Reference proteome</keyword>
<gene>
    <name evidence="7" type="ORF">BKA15_004184</name>
</gene>
<proteinExistence type="predicted"/>
<keyword evidence="2" id="KW-0813">Transport</keyword>
<evidence type="ECO:0000313" key="8">
    <source>
        <dbReference type="Proteomes" id="UP000569914"/>
    </source>
</evidence>
<dbReference type="RefSeq" id="WP_179753935.1">
    <property type="nucleotide sequence ID" value="NZ_JACCBU010000001.1"/>
</dbReference>
<feature type="transmembrane region" description="Helical" evidence="6">
    <location>
        <begin position="343"/>
        <end position="366"/>
    </location>
</feature>
<protein>
    <submittedName>
        <fullName evidence="7">Mn2+/Fe2+ NRAMP family transporter</fullName>
    </submittedName>
</protein>
<sequence>MSTAPAPARTGLRGRLGPAFITAALVFGPGSITTASSLGAGFSYQLVWVPVIATLLMLCFVDLAVRIGLSTDTGPVATIERRLGRVVAAGVGIGGFLVTASFQAGNSAGTGAAGSVLFGGGTAVFAAVFTLVAIGFLWLPSFYRYLERTMVVIILAMLLIFVITAVVSRPDPLAVLGGLVPSLPTGSSALVVGATATTFSVVGALYQIQLVREKGWGPADYRSARRDAVVGSLILGALSLVIMVAAAAVLHPAGVKVTAPTDMATILTPTVGRWATVLFALGLWAAAFSSLIGNSTIGGGLLAGTFKIDRGGLQSVPVKACITAVMVLGGVVAITFGRVPVQLIITAQAVTILVAPLIGIVMLVLARHRDRGALRIGLPQLVLALVGLAFLFLLAANYVRNLLP</sequence>
<dbReference type="PANTHER" id="PTHR11706">
    <property type="entry name" value="SOLUTE CARRIER PROTEIN FAMILY 11 MEMBER"/>
    <property type="match status" value="1"/>
</dbReference>
<dbReference type="GO" id="GO:0034755">
    <property type="term" value="P:iron ion transmembrane transport"/>
    <property type="evidence" value="ECO:0007669"/>
    <property type="project" value="TreeGrafter"/>
</dbReference>
<feature type="transmembrane region" description="Helical" evidence="6">
    <location>
        <begin position="229"/>
        <end position="254"/>
    </location>
</feature>
<feature type="transmembrane region" description="Helical" evidence="6">
    <location>
        <begin position="45"/>
        <end position="65"/>
    </location>
</feature>
<dbReference type="GO" id="GO:0015086">
    <property type="term" value="F:cadmium ion transmembrane transporter activity"/>
    <property type="evidence" value="ECO:0007669"/>
    <property type="project" value="TreeGrafter"/>
</dbReference>
<feature type="transmembrane region" description="Helical" evidence="6">
    <location>
        <begin position="188"/>
        <end position="208"/>
    </location>
</feature>
<dbReference type="GO" id="GO:0005886">
    <property type="term" value="C:plasma membrane"/>
    <property type="evidence" value="ECO:0007669"/>
    <property type="project" value="TreeGrafter"/>
</dbReference>
<dbReference type="GO" id="GO:0005384">
    <property type="term" value="F:manganese ion transmembrane transporter activity"/>
    <property type="evidence" value="ECO:0007669"/>
    <property type="project" value="TreeGrafter"/>
</dbReference>
<dbReference type="Proteomes" id="UP000569914">
    <property type="component" value="Unassembled WGS sequence"/>
</dbReference>
<evidence type="ECO:0000256" key="6">
    <source>
        <dbReference type="SAM" id="Phobius"/>
    </source>
</evidence>
<reference evidence="7 8" key="1">
    <citation type="submission" date="2020-07" db="EMBL/GenBank/DDBJ databases">
        <title>Sequencing the genomes of 1000 actinobacteria strains.</title>
        <authorList>
            <person name="Klenk H.-P."/>
        </authorList>
    </citation>
    <scope>NUCLEOTIDE SEQUENCE [LARGE SCALE GENOMIC DNA]</scope>
    <source>
        <strain evidence="7 8">DSM 22083</strain>
    </source>
</reference>
<dbReference type="PANTHER" id="PTHR11706:SF33">
    <property type="entry name" value="NATURAL RESISTANCE-ASSOCIATED MACROPHAGE PROTEIN 2"/>
    <property type="match status" value="1"/>
</dbReference>
<evidence type="ECO:0000256" key="5">
    <source>
        <dbReference type="ARBA" id="ARBA00023136"/>
    </source>
</evidence>
<dbReference type="EMBL" id="JACCBU010000001">
    <property type="protein sequence ID" value="NYE72855.1"/>
    <property type="molecule type" value="Genomic_DNA"/>
</dbReference>
<feature type="transmembrane region" description="Helical" evidence="6">
    <location>
        <begin position="274"/>
        <end position="304"/>
    </location>
</feature>
<keyword evidence="3 6" id="KW-0812">Transmembrane</keyword>
<evidence type="ECO:0000256" key="4">
    <source>
        <dbReference type="ARBA" id="ARBA00022989"/>
    </source>
</evidence>
<feature type="transmembrane region" description="Helical" evidence="6">
    <location>
        <begin position="378"/>
        <end position="399"/>
    </location>
</feature>
<evidence type="ECO:0000313" key="7">
    <source>
        <dbReference type="EMBL" id="NYE72855.1"/>
    </source>
</evidence>
<comment type="caution">
    <text evidence="7">The sequence shown here is derived from an EMBL/GenBank/DDBJ whole genome shotgun (WGS) entry which is preliminary data.</text>
</comment>
<dbReference type="NCBIfam" id="NF037982">
    <property type="entry name" value="Nramp_1"/>
    <property type="match status" value="1"/>
</dbReference>
<name>A0A7Y9LDJ3_9ACTN</name>
<accession>A0A7Y9LDJ3</accession>